<keyword evidence="1" id="KW-0472">Membrane</keyword>
<accession>A0A177N4J1</accession>
<evidence type="ECO:0000256" key="1">
    <source>
        <dbReference type="SAM" id="Phobius"/>
    </source>
</evidence>
<reference evidence="2 5" key="1">
    <citation type="submission" date="2016-03" db="EMBL/GenBank/DDBJ databases">
        <authorList>
            <person name="Ploux O."/>
        </authorList>
    </citation>
    <scope>NUCLEOTIDE SEQUENCE [LARGE SCALE GENOMIC DNA]</scope>
    <source>
        <strain evidence="2 5">R-45378</strain>
    </source>
</reference>
<reference evidence="3 4" key="2">
    <citation type="submission" date="2016-03" db="EMBL/GenBank/DDBJ databases">
        <authorList>
            <person name="Heylen K."/>
            <person name="De Vos P."/>
            <person name="Vekeman B."/>
        </authorList>
    </citation>
    <scope>NUCLEOTIDE SEQUENCE [LARGE SCALE GENOMIC DNA]</scope>
    <source>
        <strain evidence="3 4">R-49807</strain>
    </source>
</reference>
<feature type="transmembrane region" description="Helical" evidence="1">
    <location>
        <begin position="14"/>
        <end position="32"/>
    </location>
</feature>
<name>A0A177N4J1_9GAMM</name>
<sequence>MSQVTQEKPEKDNFVLYVVLVTAVVVGAILAVKMSENEKFAPIKDQIAEENRLMNIRVIANRED</sequence>
<organism evidence="2 5">
    <name type="scientific">Methylomonas koyamae</name>
    <dbReference type="NCBI Taxonomy" id="702114"/>
    <lineage>
        <taxon>Bacteria</taxon>
        <taxon>Pseudomonadati</taxon>
        <taxon>Pseudomonadota</taxon>
        <taxon>Gammaproteobacteria</taxon>
        <taxon>Methylococcales</taxon>
        <taxon>Methylococcaceae</taxon>
        <taxon>Methylomonas</taxon>
    </lineage>
</organism>
<evidence type="ECO:0000313" key="4">
    <source>
        <dbReference type="Proteomes" id="UP000077734"/>
    </source>
</evidence>
<keyword evidence="1" id="KW-0812">Transmembrane</keyword>
<dbReference type="EMBL" id="LUUL01000077">
    <property type="protein sequence ID" value="OAI25893.1"/>
    <property type="molecule type" value="Genomic_DNA"/>
</dbReference>
<dbReference type="OrthoDB" id="5574122at2"/>
<gene>
    <name evidence="3" type="ORF">A1356_12615</name>
    <name evidence="2" type="ORF">A1507_18425</name>
</gene>
<keyword evidence="4" id="KW-1185">Reference proteome</keyword>
<dbReference type="AlphaFoldDB" id="A0A177N4J1"/>
<dbReference type="EMBL" id="LUUJ01000105">
    <property type="protein sequence ID" value="OAI12906.1"/>
    <property type="molecule type" value="Genomic_DNA"/>
</dbReference>
<protein>
    <submittedName>
        <fullName evidence="2">Uncharacterized protein</fullName>
    </submittedName>
</protein>
<dbReference type="KEGG" id="mko:MKLM6_1722"/>
<comment type="caution">
    <text evidence="2">The sequence shown here is derived from an EMBL/GenBank/DDBJ whole genome shotgun (WGS) entry which is preliminary data.</text>
</comment>
<keyword evidence="1" id="KW-1133">Transmembrane helix</keyword>
<dbReference type="Proteomes" id="UP000077857">
    <property type="component" value="Unassembled WGS sequence"/>
</dbReference>
<proteinExistence type="predicted"/>
<dbReference type="Proteomes" id="UP000077734">
    <property type="component" value="Unassembled WGS sequence"/>
</dbReference>
<dbReference type="RefSeq" id="WP_054759975.1">
    <property type="nucleotide sequence ID" value="NZ_AP019777.1"/>
</dbReference>
<evidence type="ECO:0000313" key="5">
    <source>
        <dbReference type="Proteomes" id="UP000077857"/>
    </source>
</evidence>
<evidence type="ECO:0000313" key="3">
    <source>
        <dbReference type="EMBL" id="OAI25893.1"/>
    </source>
</evidence>
<evidence type="ECO:0000313" key="2">
    <source>
        <dbReference type="EMBL" id="OAI12906.1"/>
    </source>
</evidence>